<reference evidence="4" key="1">
    <citation type="submission" date="2020-06" db="EMBL/GenBank/DDBJ databases">
        <title>Unique genomic features of the anaerobic methanotrophic archaea.</title>
        <authorList>
            <person name="Chadwick G.L."/>
            <person name="Skennerton C.T."/>
            <person name="Laso-Perez R."/>
            <person name="Leu A.O."/>
            <person name="Speth D.R."/>
            <person name="Yu H."/>
            <person name="Morgan-Lang C."/>
            <person name="Hatzenpichler R."/>
            <person name="Goudeau D."/>
            <person name="Malmstrom R."/>
            <person name="Brazelton W.J."/>
            <person name="Woyke T."/>
            <person name="Hallam S.J."/>
            <person name="Tyson G.W."/>
            <person name="Wegener G."/>
            <person name="Boetius A."/>
            <person name="Orphan V."/>
        </authorList>
    </citation>
    <scope>NUCLEOTIDE SEQUENCE</scope>
</reference>
<dbReference type="InterPro" id="IPR020708">
    <property type="entry name" value="DNA-dir_RNA_polK_14-18kDa_CS"/>
</dbReference>
<dbReference type="Gene3D" id="3.90.940.10">
    <property type="match status" value="1"/>
</dbReference>
<accession>A0A7G9YKS3</accession>
<protein>
    <recommendedName>
        <fullName evidence="3">DNA-directed RNA polymerase subunit Rpo6</fullName>
        <ecNumber evidence="3">2.7.7.6</ecNumber>
    </recommendedName>
    <alternativeName>
        <fullName evidence="3">DNA-directed RNA polymerase subunit K</fullName>
    </alternativeName>
</protein>
<comment type="subcellular location">
    <subcellularLocation>
        <location evidence="3">Cytoplasm</location>
    </subcellularLocation>
</comment>
<dbReference type="GO" id="GO:0000428">
    <property type="term" value="C:DNA-directed RNA polymerase complex"/>
    <property type="evidence" value="ECO:0007669"/>
    <property type="project" value="UniProtKB-KW"/>
</dbReference>
<name>A0A7G9YKS3_9EURY</name>
<dbReference type="PANTHER" id="PTHR47227">
    <property type="entry name" value="DNA-DIRECTED RNA POLYMERASE SUBUNIT K"/>
    <property type="match status" value="1"/>
</dbReference>
<evidence type="ECO:0000256" key="1">
    <source>
        <dbReference type="ARBA" id="ARBA00022478"/>
    </source>
</evidence>
<comment type="catalytic activity">
    <reaction evidence="3">
        <text>RNA(n) + a ribonucleoside 5'-triphosphate = RNA(n+1) + diphosphate</text>
        <dbReference type="Rhea" id="RHEA:21248"/>
        <dbReference type="Rhea" id="RHEA-COMP:14527"/>
        <dbReference type="Rhea" id="RHEA-COMP:17342"/>
        <dbReference type="ChEBI" id="CHEBI:33019"/>
        <dbReference type="ChEBI" id="CHEBI:61557"/>
        <dbReference type="ChEBI" id="CHEBI:140395"/>
        <dbReference type="EC" id="2.7.7.6"/>
    </reaction>
</comment>
<dbReference type="GO" id="GO:0042797">
    <property type="term" value="P:tRNA transcription by RNA polymerase III"/>
    <property type="evidence" value="ECO:0007669"/>
    <property type="project" value="TreeGrafter"/>
</dbReference>
<keyword evidence="2 3" id="KW-0804">Transcription</keyword>
<organism evidence="4">
    <name type="scientific">Candidatus Methanogaster sp. ANME-2c ERB4</name>
    <dbReference type="NCBI Taxonomy" id="2759911"/>
    <lineage>
        <taxon>Archaea</taxon>
        <taxon>Methanobacteriati</taxon>
        <taxon>Methanobacteriota</taxon>
        <taxon>Stenosarchaea group</taxon>
        <taxon>Methanomicrobia</taxon>
        <taxon>Methanosarcinales</taxon>
        <taxon>ANME-2 cluster</taxon>
        <taxon>Candidatus Methanogasteraceae</taxon>
        <taxon>Candidatus Methanogaster</taxon>
    </lineage>
</organism>
<gene>
    <name evidence="3 4" type="primary">rpoK</name>
    <name evidence="3" type="synonym">rpo6</name>
    <name evidence="4" type="ORF">LKGCFIDI_00009</name>
</gene>
<keyword evidence="3 4" id="KW-0808">Transferase</keyword>
<dbReference type="GO" id="GO:0006366">
    <property type="term" value="P:transcription by RNA polymerase II"/>
    <property type="evidence" value="ECO:0007669"/>
    <property type="project" value="TreeGrafter"/>
</dbReference>
<dbReference type="SMART" id="SM01409">
    <property type="entry name" value="RNA_pol_Rpb6"/>
    <property type="match status" value="1"/>
</dbReference>
<comment type="similarity">
    <text evidence="3">Belongs to the archaeal Rpo6/eukaryotic RPB6 RNA polymerase subunit family.</text>
</comment>
<dbReference type="GO" id="GO:0003899">
    <property type="term" value="F:DNA-directed RNA polymerase activity"/>
    <property type="evidence" value="ECO:0007669"/>
    <property type="project" value="UniProtKB-UniRule"/>
</dbReference>
<dbReference type="PANTHER" id="PTHR47227:SF5">
    <property type="entry name" value="DNA-DIRECTED RNA POLYMERASES I, II, AND III SUBUNIT RPABC2"/>
    <property type="match status" value="1"/>
</dbReference>
<dbReference type="EC" id="2.7.7.6" evidence="3"/>
<dbReference type="GO" id="GO:0003677">
    <property type="term" value="F:DNA binding"/>
    <property type="evidence" value="ECO:0007669"/>
    <property type="project" value="UniProtKB-UniRule"/>
</dbReference>
<dbReference type="GO" id="GO:0005737">
    <property type="term" value="C:cytoplasm"/>
    <property type="evidence" value="ECO:0007669"/>
    <property type="project" value="UniProtKB-SubCell"/>
</dbReference>
<evidence type="ECO:0000256" key="3">
    <source>
        <dbReference type="HAMAP-Rule" id="MF_00192"/>
    </source>
</evidence>
<dbReference type="EMBL" id="MT631356">
    <property type="protein sequence ID" value="QNO48607.1"/>
    <property type="molecule type" value="Genomic_DNA"/>
</dbReference>
<dbReference type="AlphaFoldDB" id="A0A7G9YKS3"/>
<keyword evidence="3" id="KW-0963">Cytoplasm</keyword>
<dbReference type="SUPFAM" id="SSF63562">
    <property type="entry name" value="RPB6/omega subunit-like"/>
    <property type="match status" value="1"/>
</dbReference>
<dbReference type="InterPro" id="IPR006111">
    <property type="entry name" value="Rpo6/Rpb6"/>
</dbReference>
<keyword evidence="1 3" id="KW-0240">DNA-directed RNA polymerase</keyword>
<evidence type="ECO:0000313" key="4">
    <source>
        <dbReference type="EMBL" id="QNO48607.1"/>
    </source>
</evidence>
<evidence type="ECO:0000256" key="2">
    <source>
        <dbReference type="ARBA" id="ARBA00023163"/>
    </source>
</evidence>
<dbReference type="InterPro" id="IPR036161">
    <property type="entry name" value="RPB6/omega-like_sf"/>
</dbReference>
<comment type="subunit">
    <text evidence="3">Part of the RNA polymerase complex.</text>
</comment>
<sequence length="70" mass="7962">MNHIQEQEVATTLKRYTRYERARIVGARALQISLGAPVLIRPDEGDPIDIAVRELESDAIPITVQRDTYK</sequence>
<dbReference type="PROSITE" id="PS01111">
    <property type="entry name" value="RNA_POL_K_14KD"/>
    <property type="match status" value="1"/>
</dbReference>
<dbReference type="NCBIfam" id="NF002208">
    <property type="entry name" value="PRK01099.1-3"/>
    <property type="match status" value="1"/>
</dbReference>
<keyword evidence="3 4" id="KW-0548">Nucleotidyltransferase</keyword>
<dbReference type="GO" id="GO:0006360">
    <property type="term" value="P:transcription by RNA polymerase I"/>
    <property type="evidence" value="ECO:0007669"/>
    <property type="project" value="TreeGrafter"/>
</dbReference>
<dbReference type="PIRSF" id="PIRSF000778">
    <property type="entry name" value="RpoK/RPB6"/>
    <property type="match status" value="1"/>
</dbReference>
<dbReference type="InterPro" id="IPR006110">
    <property type="entry name" value="Pol_omega/Rpo6/RPB6"/>
</dbReference>
<dbReference type="Pfam" id="PF01192">
    <property type="entry name" value="RNA_pol_Rpb6"/>
    <property type="match status" value="1"/>
</dbReference>
<dbReference type="HAMAP" id="MF_00192">
    <property type="entry name" value="RNApol_arch_Rpo6"/>
    <property type="match status" value="1"/>
</dbReference>
<proteinExistence type="inferred from homology"/>
<comment type="function">
    <text evidence="3">DNA-dependent RNA polymerase (RNAP) catalyzes the transcription of DNA into RNA using the four ribonucleoside triphosphates as substrates.</text>
</comment>